<proteinExistence type="predicted"/>
<keyword evidence="2" id="KW-1185">Reference proteome</keyword>
<evidence type="ECO:0000313" key="1">
    <source>
        <dbReference type="EMBL" id="GMR41431.1"/>
    </source>
</evidence>
<name>A0AAN4ZIG9_9BILA</name>
<reference evidence="2" key="1">
    <citation type="submission" date="2022-10" db="EMBL/GenBank/DDBJ databases">
        <title>Genome assembly of Pristionchus species.</title>
        <authorList>
            <person name="Yoshida K."/>
            <person name="Sommer R.J."/>
        </authorList>
    </citation>
    <scope>NUCLEOTIDE SEQUENCE [LARGE SCALE GENOMIC DNA]</scope>
    <source>
        <strain evidence="2">RS5460</strain>
    </source>
</reference>
<feature type="non-terminal residue" evidence="1">
    <location>
        <position position="1"/>
    </location>
</feature>
<dbReference type="Proteomes" id="UP001328107">
    <property type="component" value="Unassembled WGS sequence"/>
</dbReference>
<dbReference type="EMBL" id="BTRK01000003">
    <property type="protein sequence ID" value="GMR41431.1"/>
    <property type="molecule type" value="Genomic_DNA"/>
</dbReference>
<feature type="non-terminal residue" evidence="1">
    <location>
        <position position="78"/>
    </location>
</feature>
<dbReference type="AlphaFoldDB" id="A0AAN4ZIG9"/>
<gene>
    <name evidence="1" type="ORF">PMAYCL1PPCAC_11626</name>
</gene>
<protein>
    <submittedName>
        <fullName evidence="1">Uncharacterized protein</fullName>
    </submittedName>
</protein>
<organism evidence="1 2">
    <name type="scientific">Pristionchus mayeri</name>
    <dbReference type="NCBI Taxonomy" id="1317129"/>
    <lineage>
        <taxon>Eukaryota</taxon>
        <taxon>Metazoa</taxon>
        <taxon>Ecdysozoa</taxon>
        <taxon>Nematoda</taxon>
        <taxon>Chromadorea</taxon>
        <taxon>Rhabditida</taxon>
        <taxon>Rhabditina</taxon>
        <taxon>Diplogasteromorpha</taxon>
        <taxon>Diplogasteroidea</taxon>
        <taxon>Neodiplogasteridae</taxon>
        <taxon>Pristionchus</taxon>
    </lineage>
</organism>
<comment type="caution">
    <text evidence="1">The sequence shown here is derived from an EMBL/GenBank/DDBJ whole genome shotgun (WGS) entry which is preliminary data.</text>
</comment>
<accession>A0AAN4ZIG9</accession>
<sequence>YPLSSTGGGGGRGNVTDSPERRRSCYFFTARRFLPSLSEAITCPNCLSSMATAAGRFCPPRIDLICLPTFEGRRRRSF</sequence>
<evidence type="ECO:0000313" key="2">
    <source>
        <dbReference type="Proteomes" id="UP001328107"/>
    </source>
</evidence>